<dbReference type="PANTHER" id="PTHR43711:SF1">
    <property type="entry name" value="HISTIDINE KINASE 1"/>
    <property type="match status" value="1"/>
</dbReference>
<evidence type="ECO:0000256" key="3">
    <source>
        <dbReference type="ARBA" id="ARBA00012438"/>
    </source>
</evidence>
<feature type="transmembrane region" description="Helical" evidence="8">
    <location>
        <begin position="67"/>
        <end position="87"/>
    </location>
</feature>
<evidence type="ECO:0000256" key="5">
    <source>
        <dbReference type="ARBA" id="ARBA00022679"/>
    </source>
</evidence>
<dbReference type="FunFam" id="3.30.565.10:FF:000006">
    <property type="entry name" value="Sensor histidine kinase WalK"/>
    <property type="match status" value="1"/>
</dbReference>
<evidence type="ECO:0000256" key="1">
    <source>
        <dbReference type="ARBA" id="ARBA00000085"/>
    </source>
</evidence>
<dbReference type="Pfam" id="PF02518">
    <property type="entry name" value="HATPase_c"/>
    <property type="match status" value="1"/>
</dbReference>
<keyword evidence="6 11" id="KW-0418">Kinase</keyword>
<gene>
    <name evidence="11" type="ORF">GCM10008956_37200</name>
</gene>
<dbReference type="Pfam" id="PF00512">
    <property type="entry name" value="HisKA"/>
    <property type="match status" value="1"/>
</dbReference>
<dbReference type="PRINTS" id="PR00344">
    <property type="entry name" value="BCTRLSENSOR"/>
</dbReference>
<dbReference type="CDD" id="cd06225">
    <property type="entry name" value="HAMP"/>
    <property type="match status" value="1"/>
</dbReference>
<dbReference type="Gene3D" id="3.30.565.10">
    <property type="entry name" value="Histidine kinase-like ATPase, C-terminal domain"/>
    <property type="match status" value="1"/>
</dbReference>
<dbReference type="EC" id="2.7.13.3" evidence="3"/>
<dbReference type="SMART" id="SM00304">
    <property type="entry name" value="HAMP"/>
    <property type="match status" value="1"/>
</dbReference>
<keyword evidence="4" id="KW-0597">Phosphoprotein</keyword>
<evidence type="ECO:0000256" key="6">
    <source>
        <dbReference type="ARBA" id="ARBA00022777"/>
    </source>
</evidence>
<reference evidence="12" key="1">
    <citation type="journal article" date="2019" name="Int. J. Syst. Evol. Microbiol.">
        <title>The Global Catalogue of Microorganisms (GCM) 10K type strain sequencing project: providing services to taxonomists for standard genome sequencing and annotation.</title>
        <authorList>
            <consortium name="The Broad Institute Genomics Platform"/>
            <consortium name="The Broad Institute Genome Sequencing Center for Infectious Disease"/>
            <person name="Wu L."/>
            <person name="Ma J."/>
        </authorList>
    </citation>
    <scope>NUCLEOTIDE SEQUENCE [LARGE SCALE GENOMIC DNA]</scope>
    <source>
        <strain evidence="12">JCM 31047</strain>
    </source>
</reference>
<dbReference type="SUPFAM" id="SSF158472">
    <property type="entry name" value="HAMP domain-like"/>
    <property type="match status" value="1"/>
</dbReference>
<comment type="caution">
    <text evidence="11">The sequence shown here is derived from an EMBL/GenBank/DDBJ whole genome shotgun (WGS) entry which is preliminary data.</text>
</comment>
<dbReference type="CDD" id="cd00082">
    <property type="entry name" value="HisKA"/>
    <property type="match status" value="1"/>
</dbReference>
<dbReference type="InterPro" id="IPR003594">
    <property type="entry name" value="HATPase_dom"/>
</dbReference>
<dbReference type="Pfam" id="PF00672">
    <property type="entry name" value="HAMP"/>
    <property type="match status" value="1"/>
</dbReference>
<dbReference type="InterPro" id="IPR036097">
    <property type="entry name" value="HisK_dim/P_sf"/>
</dbReference>
<dbReference type="EMBL" id="BMQG01000025">
    <property type="protein sequence ID" value="GGM58160.1"/>
    <property type="molecule type" value="Genomic_DNA"/>
</dbReference>
<dbReference type="PROSITE" id="PS50109">
    <property type="entry name" value="HIS_KIN"/>
    <property type="match status" value="1"/>
</dbReference>
<dbReference type="SMART" id="SM00387">
    <property type="entry name" value="HATPase_c"/>
    <property type="match status" value="1"/>
</dbReference>
<protein>
    <recommendedName>
        <fullName evidence="3">histidine kinase</fullName>
        <ecNumber evidence="3">2.7.13.3</ecNumber>
    </recommendedName>
</protein>
<dbReference type="InterPro" id="IPR005467">
    <property type="entry name" value="His_kinase_dom"/>
</dbReference>
<dbReference type="InterPro" id="IPR003660">
    <property type="entry name" value="HAMP_dom"/>
</dbReference>
<dbReference type="AlphaFoldDB" id="A0A8H9GSP2"/>
<name>A0A8H9GSP2_9DEIO</name>
<dbReference type="Proteomes" id="UP000600547">
    <property type="component" value="Unassembled WGS sequence"/>
</dbReference>
<evidence type="ECO:0000259" key="9">
    <source>
        <dbReference type="PROSITE" id="PS50109"/>
    </source>
</evidence>
<dbReference type="SUPFAM" id="SSF55874">
    <property type="entry name" value="ATPase domain of HSP90 chaperone/DNA topoisomerase II/histidine kinase"/>
    <property type="match status" value="1"/>
</dbReference>
<evidence type="ECO:0000256" key="8">
    <source>
        <dbReference type="SAM" id="Phobius"/>
    </source>
</evidence>
<dbReference type="Gene3D" id="1.10.287.130">
    <property type="match status" value="1"/>
</dbReference>
<evidence type="ECO:0000259" key="10">
    <source>
        <dbReference type="PROSITE" id="PS50885"/>
    </source>
</evidence>
<dbReference type="Gene3D" id="6.10.340.10">
    <property type="match status" value="1"/>
</dbReference>
<sequence length="360" mass="38030">MRLFPRLLLQHLTGVAVTAAVLVGAAEVSAHPFIQHHVNSMIAQMGAQEGHMRADLTQGMRDTLTRALLTALPVALVVATLFAWLAARRVTASVRTLQDGSRALASGAYHRRLAVTGEDELADLAGSFNTMAGALERVEQGRVELIGNVAHELRTPLAAVRGYAEAGQDGILPPQEALTAIAREMASLERLARDLSVVSRVEGGQVDLHVTAVALEGLLLQARERFALAFEDRGVTFTVTAPPGALQVHADAERAQQILSNLLSNALRHTPPGGAVHLRAERRGAVAVVTVADSGSGVKAEHLERIFERFFRADAARTRGDGSGVGLTIARGLARAMGGNVTVSSVPGEGSTFTWTVPVA</sequence>
<keyword evidence="8" id="KW-1133">Transmembrane helix</keyword>
<keyword evidence="8" id="KW-0472">Membrane</keyword>
<dbReference type="PANTHER" id="PTHR43711">
    <property type="entry name" value="TWO-COMPONENT HISTIDINE KINASE"/>
    <property type="match status" value="1"/>
</dbReference>
<dbReference type="InterPro" id="IPR036890">
    <property type="entry name" value="HATPase_C_sf"/>
</dbReference>
<comment type="subcellular location">
    <subcellularLocation>
        <location evidence="2">Membrane</location>
    </subcellularLocation>
</comment>
<feature type="domain" description="HAMP" evidence="10">
    <location>
        <begin position="88"/>
        <end position="140"/>
    </location>
</feature>
<evidence type="ECO:0000313" key="12">
    <source>
        <dbReference type="Proteomes" id="UP000600547"/>
    </source>
</evidence>
<dbReference type="SMART" id="SM00388">
    <property type="entry name" value="HisKA"/>
    <property type="match status" value="1"/>
</dbReference>
<dbReference type="InterPro" id="IPR004358">
    <property type="entry name" value="Sig_transdc_His_kin-like_C"/>
</dbReference>
<dbReference type="RefSeq" id="WP_155300394.1">
    <property type="nucleotide sequence ID" value="NZ_BMQG01000025.1"/>
</dbReference>
<dbReference type="InterPro" id="IPR003661">
    <property type="entry name" value="HisK_dim/P_dom"/>
</dbReference>
<dbReference type="GO" id="GO:0000155">
    <property type="term" value="F:phosphorelay sensor kinase activity"/>
    <property type="evidence" value="ECO:0007669"/>
    <property type="project" value="InterPro"/>
</dbReference>
<dbReference type="SUPFAM" id="SSF47384">
    <property type="entry name" value="Homodimeric domain of signal transducing histidine kinase"/>
    <property type="match status" value="1"/>
</dbReference>
<evidence type="ECO:0000256" key="7">
    <source>
        <dbReference type="ARBA" id="ARBA00023012"/>
    </source>
</evidence>
<keyword evidence="8" id="KW-0812">Transmembrane</keyword>
<keyword evidence="5" id="KW-0808">Transferase</keyword>
<keyword evidence="7" id="KW-0902">Two-component regulatory system</keyword>
<keyword evidence="12" id="KW-1185">Reference proteome</keyword>
<dbReference type="InterPro" id="IPR050736">
    <property type="entry name" value="Sensor_HK_Regulatory"/>
</dbReference>
<evidence type="ECO:0000256" key="4">
    <source>
        <dbReference type="ARBA" id="ARBA00022553"/>
    </source>
</evidence>
<evidence type="ECO:0000313" key="11">
    <source>
        <dbReference type="EMBL" id="GGM58160.1"/>
    </source>
</evidence>
<evidence type="ECO:0000256" key="2">
    <source>
        <dbReference type="ARBA" id="ARBA00004370"/>
    </source>
</evidence>
<comment type="catalytic activity">
    <reaction evidence="1">
        <text>ATP + protein L-histidine = ADP + protein N-phospho-L-histidine.</text>
        <dbReference type="EC" id="2.7.13.3"/>
    </reaction>
</comment>
<dbReference type="PROSITE" id="PS50885">
    <property type="entry name" value="HAMP"/>
    <property type="match status" value="1"/>
</dbReference>
<organism evidence="11 12">
    <name type="scientific">Deinococcus arenae</name>
    <dbReference type="NCBI Taxonomy" id="1452751"/>
    <lineage>
        <taxon>Bacteria</taxon>
        <taxon>Thermotogati</taxon>
        <taxon>Deinococcota</taxon>
        <taxon>Deinococci</taxon>
        <taxon>Deinococcales</taxon>
        <taxon>Deinococcaceae</taxon>
        <taxon>Deinococcus</taxon>
    </lineage>
</organism>
<accession>A0A8H9GSP2</accession>
<proteinExistence type="predicted"/>
<feature type="domain" description="Histidine kinase" evidence="9">
    <location>
        <begin position="148"/>
        <end position="360"/>
    </location>
</feature>
<dbReference type="GO" id="GO:0016020">
    <property type="term" value="C:membrane"/>
    <property type="evidence" value="ECO:0007669"/>
    <property type="project" value="UniProtKB-SubCell"/>
</dbReference>